<feature type="compositionally biased region" description="Basic and acidic residues" evidence="1">
    <location>
        <begin position="1"/>
        <end position="27"/>
    </location>
</feature>
<dbReference type="EMBL" id="VTPC01090299">
    <property type="protein sequence ID" value="KAF2883735.1"/>
    <property type="molecule type" value="Genomic_DNA"/>
</dbReference>
<evidence type="ECO:0000256" key="1">
    <source>
        <dbReference type="SAM" id="MobiDB-lite"/>
    </source>
</evidence>
<protein>
    <submittedName>
        <fullName evidence="2">Uncharacterized protein</fullName>
    </submittedName>
</protein>
<evidence type="ECO:0000313" key="2">
    <source>
        <dbReference type="EMBL" id="KAF2883735.1"/>
    </source>
</evidence>
<organism evidence="2 3">
    <name type="scientific">Ignelater luminosus</name>
    <name type="common">Cucubano</name>
    <name type="synonym">Pyrophorus luminosus</name>
    <dbReference type="NCBI Taxonomy" id="2038154"/>
    <lineage>
        <taxon>Eukaryota</taxon>
        <taxon>Metazoa</taxon>
        <taxon>Ecdysozoa</taxon>
        <taxon>Arthropoda</taxon>
        <taxon>Hexapoda</taxon>
        <taxon>Insecta</taxon>
        <taxon>Pterygota</taxon>
        <taxon>Neoptera</taxon>
        <taxon>Endopterygota</taxon>
        <taxon>Coleoptera</taxon>
        <taxon>Polyphaga</taxon>
        <taxon>Elateriformia</taxon>
        <taxon>Elateroidea</taxon>
        <taxon>Elateridae</taxon>
        <taxon>Agrypninae</taxon>
        <taxon>Pyrophorini</taxon>
        <taxon>Ignelater</taxon>
    </lineage>
</organism>
<keyword evidence="3" id="KW-1185">Reference proteome</keyword>
<accession>A0A8K0CH50</accession>
<name>A0A8K0CH50_IGNLU</name>
<feature type="region of interest" description="Disordered" evidence="1">
    <location>
        <begin position="1"/>
        <end position="47"/>
    </location>
</feature>
<evidence type="ECO:0000313" key="3">
    <source>
        <dbReference type="Proteomes" id="UP000801492"/>
    </source>
</evidence>
<proteinExistence type="predicted"/>
<sequence length="100" mass="11406">MEMRLLRKIEGKTRRDRDKKTPVEEGGTRTAKMPLVWPETGQAGRNSGEARHLAVQEEAIKQVYTVQVSRSAMDYLEQGCTDDDMQTFPRNLCFSLSTMP</sequence>
<dbReference type="Proteomes" id="UP000801492">
    <property type="component" value="Unassembled WGS sequence"/>
</dbReference>
<comment type="caution">
    <text evidence="2">The sequence shown here is derived from an EMBL/GenBank/DDBJ whole genome shotgun (WGS) entry which is preliminary data.</text>
</comment>
<reference evidence="2" key="1">
    <citation type="submission" date="2019-08" db="EMBL/GenBank/DDBJ databases">
        <title>The genome of the North American firefly Photinus pyralis.</title>
        <authorList>
            <consortium name="Photinus pyralis genome working group"/>
            <person name="Fallon T.R."/>
            <person name="Sander Lower S.E."/>
            <person name="Weng J.-K."/>
        </authorList>
    </citation>
    <scope>NUCLEOTIDE SEQUENCE</scope>
    <source>
        <strain evidence="2">TRF0915ILg1</strain>
        <tissue evidence="2">Whole body</tissue>
    </source>
</reference>
<dbReference type="AlphaFoldDB" id="A0A8K0CH50"/>
<gene>
    <name evidence="2" type="ORF">ILUMI_22442</name>
</gene>